<keyword evidence="6" id="KW-1185">Reference proteome</keyword>
<accession>A0ABW0Z0M0</accession>
<keyword evidence="3" id="KW-0804">Transcription</keyword>
<protein>
    <submittedName>
        <fullName evidence="5">MarR family winged helix-turn-helix transcriptional regulator</fullName>
    </submittedName>
</protein>
<dbReference type="Gene3D" id="1.10.10.10">
    <property type="entry name" value="Winged helix-like DNA-binding domain superfamily/Winged helix DNA-binding domain"/>
    <property type="match status" value="1"/>
</dbReference>
<evidence type="ECO:0000256" key="1">
    <source>
        <dbReference type="ARBA" id="ARBA00023015"/>
    </source>
</evidence>
<dbReference type="Proteomes" id="UP001596083">
    <property type="component" value="Unassembled WGS sequence"/>
</dbReference>
<dbReference type="InterPro" id="IPR000835">
    <property type="entry name" value="HTH_MarR-typ"/>
</dbReference>
<dbReference type="SMART" id="SM00347">
    <property type="entry name" value="HTH_MARR"/>
    <property type="match status" value="1"/>
</dbReference>
<evidence type="ECO:0000313" key="6">
    <source>
        <dbReference type="Proteomes" id="UP001596083"/>
    </source>
</evidence>
<dbReference type="SUPFAM" id="SSF46785">
    <property type="entry name" value="Winged helix' DNA-binding domain"/>
    <property type="match status" value="1"/>
</dbReference>
<dbReference type="PROSITE" id="PS01117">
    <property type="entry name" value="HTH_MARR_1"/>
    <property type="match status" value="1"/>
</dbReference>
<comment type="caution">
    <text evidence="5">The sequence shown here is derived from an EMBL/GenBank/DDBJ whole genome shotgun (WGS) entry which is preliminary data.</text>
</comment>
<evidence type="ECO:0000256" key="2">
    <source>
        <dbReference type="ARBA" id="ARBA00023125"/>
    </source>
</evidence>
<evidence type="ECO:0000313" key="5">
    <source>
        <dbReference type="EMBL" id="MFC5722390.1"/>
    </source>
</evidence>
<sequence>MLDPNRPTVADRDLCLLYLAYREYNEEPDATLAEHRLNRSHHRILFFLALMPGMSVGELLGILDLSKQAINAPLRTLVGQGLIEAVPAADDRRRKELRLTPAGERLERELGRQRGRLGAALKAVGPEKAAAWREVMTVLAGDAWSTLADRLPDAR</sequence>
<dbReference type="EMBL" id="JBHSPB010000011">
    <property type="protein sequence ID" value="MFC5722390.1"/>
    <property type="molecule type" value="Genomic_DNA"/>
</dbReference>
<dbReference type="InterPro" id="IPR036388">
    <property type="entry name" value="WH-like_DNA-bd_sf"/>
</dbReference>
<keyword evidence="1" id="KW-0805">Transcription regulation</keyword>
<reference evidence="6" key="1">
    <citation type="journal article" date="2019" name="Int. J. Syst. Evol. Microbiol.">
        <title>The Global Catalogue of Microorganisms (GCM) 10K type strain sequencing project: providing services to taxonomists for standard genome sequencing and annotation.</title>
        <authorList>
            <consortium name="The Broad Institute Genomics Platform"/>
            <consortium name="The Broad Institute Genome Sequencing Center for Infectious Disease"/>
            <person name="Wu L."/>
            <person name="Ma J."/>
        </authorList>
    </citation>
    <scope>NUCLEOTIDE SEQUENCE [LARGE SCALE GENOMIC DNA]</scope>
    <source>
        <strain evidence="6">CGMCC 4.7304</strain>
    </source>
</reference>
<dbReference type="InterPro" id="IPR036390">
    <property type="entry name" value="WH_DNA-bd_sf"/>
</dbReference>
<evidence type="ECO:0000259" key="4">
    <source>
        <dbReference type="PROSITE" id="PS50995"/>
    </source>
</evidence>
<dbReference type="RefSeq" id="WP_390317812.1">
    <property type="nucleotide sequence ID" value="NZ_JBHSPB010000011.1"/>
</dbReference>
<dbReference type="PANTHER" id="PTHR33164:SF44">
    <property type="entry name" value="TRANSCRIPTIONAL REGULATORY PROTEIN"/>
    <property type="match status" value="1"/>
</dbReference>
<dbReference type="InterPro" id="IPR039422">
    <property type="entry name" value="MarR/SlyA-like"/>
</dbReference>
<evidence type="ECO:0000256" key="3">
    <source>
        <dbReference type="ARBA" id="ARBA00023163"/>
    </source>
</evidence>
<dbReference type="InterPro" id="IPR023187">
    <property type="entry name" value="Tscrpt_reg_MarR-type_CS"/>
</dbReference>
<name>A0ABW0Z0M0_9ACTN</name>
<dbReference type="PANTHER" id="PTHR33164">
    <property type="entry name" value="TRANSCRIPTIONAL REGULATOR, MARR FAMILY"/>
    <property type="match status" value="1"/>
</dbReference>
<dbReference type="Pfam" id="PF12802">
    <property type="entry name" value="MarR_2"/>
    <property type="match status" value="1"/>
</dbReference>
<proteinExistence type="predicted"/>
<gene>
    <name evidence="5" type="ORF">ACFP1Z_19675</name>
</gene>
<dbReference type="PROSITE" id="PS50995">
    <property type="entry name" value="HTH_MARR_2"/>
    <property type="match status" value="1"/>
</dbReference>
<organism evidence="5 6">
    <name type="scientific">Streptomyces gamaensis</name>
    <dbReference type="NCBI Taxonomy" id="1763542"/>
    <lineage>
        <taxon>Bacteria</taxon>
        <taxon>Bacillati</taxon>
        <taxon>Actinomycetota</taxon>
        <taxon>Actinomycetes</taxon>
        <taxon>Kitasatosporales</taxon>
        <taxon>Streptomycetaceae</taxon>
        <taxon>Streptomyces</taxon>
    </lineage>
</organism>
<feature type="domain" description="HTH marR-type" evidence="4">
    <location>
        <begin position="1"/>
        <end position="141"/>
    </location>
</feature>
<keyword evidence="2" id="KW-0238">DNA-binding</keyword>